<dbReference type="InterPro" id="IPR040198">
    <property type="entry name" value="Fido_containing"/>
</dbReference>
<keyword evidence="3" id="KW-1185">Reference proteome</keyword>
<name>A0ABT6RAR5_9BACT</name>
<dbReference type="InterPro" id="IPR003812">
    <property type="entry name" value="Fido"/>
</dbReference>
<dbReference type="RefSeq" id="WP_282333093.1">
    <property type="nucleotide sequence ID" value="NZ_JASBRG010000002.1"/>
</dbReference>
<feature type="domain" description="Fido" evidence="1">
    <location>
        <begin position="115"/>
        <end position="273"/>
    </location>
</feature>
<evidence type="ECO:0000313" key="2">
    <source>
        <dbReference type="EMBL" id="MDI3318977.1"/>
    </source>
</evidence>
<dbReference type="EMBL" id="JASBRG010000002">
    <property type="protein sequence ID" value="MDI3318977.1"/>
    <property type="molecule type" value="Genomic_DNA"/>
</dbReference>
<dbReference type="Pfam" id="PF02661">
    <property type="entry name" value="Fic"/>
    <property type="match status" value="1"/>
</dbReference>
<organism evidence="2 3">
    <name type="scientific">Pinibacter soli</name>
    <dbReference type="NCBI Taxonomy" id="3044211"/>
    <lineage>
        <taxon>Bacteria</taxon>
        <taxon>Pseudomonadati</taxon>
        <taxon>Bacteroidota</taxon>
        <taxon>Chitinophagia</taxon>
        <taxon>Chitinophagales</taxon>
        <taxon>Chitinophagaceae</taxon>
        <taxon>Pinibacter</taxon>
    </lineage>
</organism>
<dbReference type="InterPro" id="IPR036597">
    <property type="entry name" value="Fido-like_dom_sf"/>
</dbReference>
<dbReference type="SUPFAM" id="SSF140931">
    <property type="entry name" value="Fic-like"/>
    <property type="match status" value="1"/>
</dbReference>
<gene>
    <name evidence="2" type="ORF">QJ048_04290</name>
</gene>
<dbReference type="PANTHER" id="PTHR13504">
    <property type="entry name" value="FIDO DOMAIN-CONTAINING PROTEIN DDB_G0283145"/>
    <property type="match status" value="1"/>
</dbReference>
<accession>A0ABT6RAR5</accession>
<comment type="caution">
    <text evidence="2">The sequence shown here is derived from an EMBL/GenBank/DDBJ whole genome shotgun (WGS) entry which is preliminary data.</text>
</comment>
<dbReference type="Proteomes" id="UP001226434">
    <property type="component" value="Unassembled WGS sequence"/>
</dbReference>
<evidence type="ECO:0000259" key="1">
    <source>
        <dbReference type="PROSITE" id="PS51459"/>
    </source>
</evidence>
<proteinExistence type="predicted"/>
<dbReference type="Gene3D" id="1.10.3290.10">
    <property type="entry name" value="Fido-like domain"/>
    <property type="match status" value="1"/>
</dbReference>
<sequence length="371" mass="42057">MAVYIYQKKDWPAFYWDEKVIGPLLASVRYRQGILLGKMSGFGFKLQKEATLDVLTLEVIKSSEIEGEVLDAEQVRSSIARRLGMDIAGLVPSDRNVEGVVDMMMDAIEKFNQPLTDERLFGWHAALFPTGYSGIHKIVVAGWRDNSDADPMQVVSGASGREIVHFQAPASSALEIEMKLFLEWFNTNWQNDPILKAAVAHLWFVTIHPFDDGNGRIARAITDMLLAKADESAQRFYSMSAQIRIDRKEYYDVLEKTQKDSLDITDWLEWFLQCLDRALKATNETLKKVVQKAKFWDQFSNVSLNERQCLMVNKLLDGFEGKLNTSKWSKIAKCSQDTAMRDIQDLITKGILIKDASGGRSTSYSLTSNED</sequence>
<dbReference type="PANTHER" id="PTHR13504:SF33">
    <property type="entry name" value="FIC FAMILY PROTEIN"/>
    <property type="match status" value="1"/>
</dbReference>
<reference evidence="2 3" key="1">
    <citation type="submission" date="2023-05" db="EMBL/GenBank/DDBJ databases">
        <title>Genome sequence of Pinibacter sp. MAH-24.</title>
        <authorList>
            <person name="Huq M.A."/>
        </authorList>
    </citation>
    <scope>NUCLEOTIDE SEQUENCE [LARGE SCALE GENOMIC DNA]</scope>
    <source>
        <strain evidence="2 3">MAH-24</strain>
    </source>
</reference>
<dbReference type="Pfam" id="PF13776">
    <property type="entry name" value="DUF4172"/>
    <property type="match status" value="1"/>
</dbReference>
<dbReference type="PROSITE" id="PS51459">
    <property type="entry name" value="FIDO"/>
    <property type="match status" value="1"/>
</dbReference>
<evidence type="ECO:0000313" key="3">
    <source>
        <dbReference type="Proteomes" id="UP001226434"/>
    </source>
</evidence>
<dbReference type="InterPro" id="IPR025230">
    <property type="entry name" value="DUF4172"/>
</dbReference>
<protein>
    <submittedName>
        <fullName evidence="2">Fic family protein</fullName>
    </submittedName>
</protein>